<dbReference type="InterPro" id="IPR014825">
    <property type="entry name" value="DNA_alkylation"/>
</dbReference>
<organism evidence="1 2">
    <name type="scientific">Pilibacter termitis</name>
    <dbReference type="NCBI Taxonomy" id="263852"/>
    <lineage>
        <taxon>Bacteria</taxon>
        <taxon>Bacillati</taxon>
        <taxon>Bacillota</taxon>
        <taxon>Bacilli</taxon>
        <taxon>Lactobacillales</taxon>
        <taxon>Enterococcaceae</taxon>
        <taxon>Pilibacter</taxon>
    </lineage>
</organism>
<dbReference type="STRING" id="263852.SAMN02745116_02065"/>
<evidence type="ECO:0000313" key="1">
    <source>
        <dbReference type="EMBL" id="SJZ99055.1"/>
    </source>
</evidence>
<dbReference type="EMBL" id="FUXI01000026">
    <property type="protein sequence ID" value="SJZ99055.1"/>
    <property type="molecule type" value="Genomic_DNA"/>
</dbReference>
<accession>A0A1T4Q5J4</accession>
<dbReference type="AlphaFoldDB" id="A0A1T4Q5J4"/>
<dbReference type="PANTHER" id="PTHR34070:SF1">
    <property type="entry name" value="DNA ALKYLATION REPAIR PROTEIN"/>
    <property type="match status" value="1"/>
</dbReference>
<keyword evidence="2" id="KW-1185">Reference proteome</keyword>
<sequence length="212" mass="25182">MKKIKFIGNSTVASEQERYMKHHFKFVGVKKPEQMAQSKEILSESKKIPLSELLEEIDYYYNQEEREYQYLAIQLALKNVKRLDKQAIFSLVPYISQKSWWDSVDFWRMVFGDYVATHPETLEKFATLFKEDQNFWVRRIGINLQLKFKEKTNTTLLETAILRDLSTDEFFIQKAIGWSLREFSKTNPKWVKNFIATHSLSALAKREGSKYL</sequence>
<dbReference type="PANTHER" id="PTHR34070">
    <property type="entry name" value="ARMADILLO-TYPE FOLD"/>
    <property type="match status" value="1"/>
</dbReference>
<dbReference type="Pfam" id="PF08713">
    <property type="entry name" value="DNA_alkylation"/>
    <property type="match status" value="1"/>
</dbReference>
<evidence type="ECO:0000313" key="2">
    <source>
        <dbReference type="Proteomes" id="UP000190328"/>
    </source>
</evidence>
<dbReference type="RefSeq" id="WP_078807983.1">
    <property type="nucleotide sequence ID" value="NZ_FUXI01000026.1"/>
</dbReference>
<dbReference type="SUPFAM" id="SSF48371">
    <property type="entry name" value="ARM repeat"/>
    <property type="match status" value="1"/>
</dbReference>
<dbReference type="Proteomes" id="UP000190328">
    <property type="component" value="Unassembled WGS sequence"/>
</dbReference>
<dbReference type="OrthoDB" id="9775346at2"/>
<dbReference type="InterPro" id="IPR016024">
    <property type="entry name" value="ARM-type_fold"/>
</dbReference>
<dbReference type="Gene3D" id="1.25.40.290">
    <property type="entry name" value="ARM repeat domains"/>
    <property type="match status" value="1"/>
</dbReference>
<gene>
    <name evidence="1" type="ORF">SAMN02745116_02065</name>
</gene>
<proteinExistence type="predicted"/>
<reference evidence="1 2" key="1">
    <citation type="submission" date="2017-02" db="EMBL/GenBank/DDBJ databases">
        <authorList>
            <person name="Peterson S.W."/>
        </authorList>
    </citation>
    <scope>NUCLEOTIDE SEQUENCE [LARGE SCALE GENOMIC DNA]</scope>
    <source>
        <strain evidence="1 2">ATCC BAA-1030</strain>
    </source>
</reference>
<dbReference type="CDD" id="cd07064">
    <property type="entry name" value="AlkD_like_1"/>
    <property type="match status" value="1"/>
</dbReference>
<protein>
    <submittedName>
        <fullName evidence="1">3-methyladenine DNA glycosylase AlkD</fullName>
    </submittedName>
</protein>
<dbReference type="Gene3D" id="1.20.1660.10">
    <property type="entry name" value="Hypothetical protein (EF3068)"/>
    <property type="match status" value="1"/>
</dbReference>
<name>A0A1T4Q5J4_9ENTE</name>